<keyword evidence="2" id="KW-1185">Reference proteome</keyword>
<dbReference type="AlphaFoldDB" id="A0A2K9LR30"/>
<reference evidence="2" key="1">
    <citation type="submission" date="2017-08" db="EMBL/GenBank/DDBJ databases">
        <title>Direct submision.</title>
        <authorList>
            <person name="Kim S.-J."/>
            <person name="Rhee S.-K."/>
        </authorList>
    </citation>
    <scope>NUCLEOTIDE SEQUENCE [LARGE SCALE GENOMIC DNA]</scope>
    <source>
        <strain evidence="2">GI5</strain>
    </source>
</reference>
<dbReference type="EMBL" id="CP022684">
    <property type="protein sequence ID" value="AUM14700.1"/>
    <property type="molecule type" value="Genomic_DNA"/>
</dbReference>
<name>A0A2K9LR30_9GAMM</name>
<dbReference type="OrthoDB" id="5956070at2"/>
<accession>A0A2K9LR30</accession>
<organism evidence="1 2">
    <name type="scientific">Ketobacter alkanivorans</name>
    <dbReference type="NCBI Taxonomy" id="1917421"/>
    <lineage>
        <taxon>Bacteria</taxon>
        <taxon>Pseudomonadati</taxon>
        <taxon>Pseudomonadota</taxon>
        <taxon>Gammaproteobacteria</taxon>
        <taxon>Pseudomonadales</taxon>
        <taxon>Ketobacteraceae</taxon>
        <taxon>Ketobacter</taxon>
    </lineage>
</organism>
<gene>
    <name evidence="1" type="ORF">Kalk_20700</name>
</gene>
<evidence type="ECO:0000313" key="2">
    <source>
        <dbReference type="Proteomes" id="UP000235116"/>
    </source>
</evidence>
<proteinExistence type="predicted"/>
<dbReference type="Proteomes" id="UP000235116">
    <property type="component" value="Chromosome"/>
</dbReference>
<dbReference type="KEGG" id="kak:Kalk_20700"/>
<protein>
    <submittedName>
        <fullName evidence="1">Uncharacterized protein</fullName>
    </submittedName>
</protein>
<sequence>MTEAELNEVGVEVVSLLRNGDYQKIADKYSYALCFDREPSLAIKEDFEAARDEAVGEINDSKSTVNIKYFNENDSSLVALIECDFPLEFSTGIFVELIQNSKGSVYIEGISSYYGGLNA</sequence>
<dbReference type="RefSeq" id="WP_101896073.1">
    <property type="nucleotide sequence ID" value="NZ_CP022684.1"/>
</dbReference>
<evidence type="ECO:0000313" key="1">
    <source>
        <dbReference type="EMBL" id="AUM14700.1"/>
    </source>
</evidence>